<sequence length="101" mass="11663">MAFERWETGELIILRDRKPTRERWQTDLGFVHGLKIEVVWSPPGCWMPKYVHQLLPEIVVPIKSIEYGLVCLSLAQCSSLEEIQSLVNVEDLERSLSKPSL</sequence>
<dbReference type="EMBL" id="JAPEUV010000045">
    <property type="protein sequence ID" value="KAJ4336763.1"/>
    <property type="molecule type" value="Genomic_DNA"/>
</dbReference>
<organism evidence="1 2">
    <name type="scientific">Didymella glomerata</name>
    <dbReference type="NCBI Taxonomy" id="749621"/>
    <lineage>
        <taxon>Eukaryota</taxon>
        <taxon>Fungi</taxon>
        <taxon>Dikarya</taxon>
        <taxon>Ascomycota</taxon>
        <taxon>Pezizomycotina</taxon>
        <taxon>Dothideomycetes</taxon>
        <taxon>Pleosporomycetidae</taxon>
        <taxon>Pleosporales</taxon>
        <taxon>Pleosporineae</taxon>
        <taxon>Didymellaceae</taxon>
        <taxon>Didymella</taxon>
    </lineage>
</organism>
<reference evidence="1" key="1">
    <citation type="submission" date="2022-10" db="EMBL/GenBank/DDBJ databases">
        <title>Tapping the CABI collections for fungal endophytes: first genome assemblies for Collariella, Neodidymelliopsis, Ascochyta clinopodiicola, Didymella pomorum, Didymosphaeria variabile, Neocosmospora piperis and Neocucurbitaria cava.</title>
        <authorList>
            <person name="Hill R."/>
        </authorList>
    </citation>
    <scope>NUCLEOTIDE SEQUENCE</scope>
    <source>
        <strain evidence="1">IMI 360193</strain>
    </source>
</reference>
<evidence type="ECO:0000313" key="2">
    <source>
        <dbReference type="Proteomes" id="UP001140562"/>
    </source>
</evidence>
<proteinExistence type="predicted"/>
<gene>
    <name evidence="1" type="ORF">N0V87_005155</name>
</gene>
<accession>A0A9W9C159</accession>
<protein>
    <submittedName>
        <fullName evidence="1">Uncharacterized protein</fullName>
    </submittedName>
</protein>
<dbReference type="AlphaFoldDB" id="A0A9W9C159"/>
<name>A0A9W9C159_9PLEO</name>
<comment type="caution">
    <text evidence="1">The sequence shown here is derived from an EMBL/GenBank/DDBJ whole genome shotgun (WGS) entry which is preliminary data.</text>
</comment>
<evidence type="ECO:0000313" key="1">
    <source>
        <dbReference type="EMBL" id="KAJ4336763.1"/>
    </source>
</evidence>
<dbReference type="Proteomes" id="UP001140562">
    <property type="component" value="Unassembled WGS sequence"/>
</dbReference>
<keyword evidence="2" id="KW-1185">Reference proteome</keyword>